<evidence type="ECO:0000313" key="2">
    <source>
        <dbReference type="EMBL" id="KAE9221597.1"/>
    </source>
</evidence>
<evidence type="ECO:0000313" key="4">
    <source>
        <dbReference type="Proteomes" id="UP000440367"/>
    </source>
</evidence>
<feature type="region of interest" description="Disordered" evidence="1">
    <location>
        <begin position="1"/>
        <end position="43"/>
    </location>
</feature>
<dbReference type="EMBL" id="QXGC01000769">
    <property type="protein sequence ID" value="KAE9221597.1"/>
    <property type="molecule type" value="Genomic_DNA"/>
</dbReference>
<comment type="caution">
    <text evidence="3">The sequence shown here is derived from an EMBL/GenBank/DDBJ whole genome shotgun (WGS) entry which is preliminary data.</text>
</comment>
<organism evidence="3 4">
    <name type="scientific">Phytophthora fragariae</name>
    <dbReference type="NCBI Taxonomy" id="53985"/>
    <lineage>
        <taxon>Eukaryota</taxon>
        <taxon>Sar</taxon>
        <taxon>Stramenopiles</taxon>
        <taxon>Oomycota</taxon>
        <taxon>Peronosporomycetes</taxon>
        <taxon>Peronosporales</taxon>
        <taxon>Peronosporaceae</taxon>
        <taxon>Phytophthora</taxon>
    </lineage>
</organism>
<protein>
    <submittedName>
        <fullName evidence="3">Uncharacterized protein</fullName>
    </submittedName>
</protein>
<dbReference type="AlphaFoldDB" id="A0A6A3YR34"/>
<feature type="compositionally biased region" description="Low complexity" evidence="1">
    <location>
        <begin position="23"/>
        <end position="34"/>
    </location>
</feature>
<accession>A0A6A3YR34</accession>
<reference evidence="3 4" key="1">
    <citation type="submission" date="2018-08" db="EMBL/GenBank/DDBJ databases">
        <title>Genomic investigation of the strawberry pathogen Phytophthora fragariae indicates pathogenicity is determined by transcriptional variation in three key races.</title>
        <authorList>
            <person name="Adams T.M."/>
            <person name="Armitage A.D."/>
            <person name="Sobczyk M.K."/>
            <person name="Bates H.J."/>
            <person name="Dunwell J.M."/>
            <person name="Nellist C.F."/>
            <person name="Harrison R.J."/>
        </authorList>
    </citation>
    <scope>NUCLEOTIDE SEQUENCE [LARGE SCALE GENOMIC DNA]</scope>
    <source>
        <strain evidence="3 4">BC-1</strain>
        <strain evidence="2 5">BC-23</strain>
    </source>
</reference>
<proteinExistence type="predicted"/>
<evidence type="ECO:0000313" key="5">
    <source>
        <dbReference type="Proteomes" id="UP000476176"/>
    </source>
</evidence>
<dbReference type="Proteomes" id="UP000440367">
    <property type="component" value="Unassembled WGS sequence"/>
</dbReference>
<dbReference type="Proteomes" id="UP000476176">
    <property type="component" value="Unassembled WGS sequence"/>
</dbReference>
<name>A0A6A3YR34_9STRA</name>
<sequence length="180" mass="18950">MESGDGDGDAKDSREPSTATLAGGMSRGRQQQQRVLRPGGVKPVASLTASRQAIIKQRILQSVAMAWAHATCRGACAGCSAASCHQSRQCSGMESKQRSSACAKGSVKMDHGCLKRAATLGSDHVTQARRWQTAVTRSTSRLAAPALHCAQDGDLRSALQALTARVDYSTVLYRPAPAPT</sequence>
<dbReference type="EMBL" id="QXGD01000840">
    <property type="protein sequence ID" value="KAE9222780.1"/>
    <property type="molecule type" value="Genomic_DNA"/>
</dbReference>
<evidence type="ECO:0000313" key="3">
    <source>
        <dbReference type="EMBL" id="KAE9222780.1"/>
    </source>
</evidence>
<gene>
    <name evidence="3" type="ORF">PF002_g15161</name>
    <name evidence="2" type="ORF">PF004_g13010</name>
</gene>
<evidence type="ECO:0000256" key="1">
    <source>
        <dbReference type="SAM" id="MobiDB-lite"/>
    </source>
</evidence>